<dbReference type="Gene3D" id="1.20.5.190">
    <property type="match status" value="1"/>
</dbReference>
<sequence length="479" mass="52980">MGKKGSGGWFSTVKKVFRSSPKDSKRENNISNNTAVRWQQQHDTQEVVSFENFPAGSSPEISHDVESTASTPATTVGERKHALAVAIATAAAAEAAVAAAQAAAKVVRLAGYNRQTEEDTAAVLIQSHYRGYLARRALRALKGLVRLQALVRGNHVRKQAQMTMKCMQALVRVQGRVRARRLQVAHDRFKKQFQEEERRSGMEKPNIGSTNLQTEREKPKKLHEVNRTSLYQTPGKEKEKSEGMMKRERALAYAYTYQRQMQHTYDDETIGFSVNGLDRTQWGWNWLDHWMSSQPYTGRQTGPGSSPGPGPYNPPPYPPFPTAAATTAGTTTPDDVSEKTVEMDVTTPTSLKDRIIGLTDREYIDFGSYRPAHKQRKSPSHIPSHIPSYMTPTASAKAKVRDQDTTVKIQGTSFMPYWNSSTKNGSINGSGCDSSSSGGVVATGYPGPRSPIPKMDFRKPVSPSQSPTGVGKRGWRHDL</sequence>
<feature type="compositionally biased region" description="Basic and acidic residues" evidence="3">
    <location>
        <begin position="193"/>
        <end position="202"/>
    </location>
</feature>
<evidence type="ECO:0000256" key="1">
    <source>
        <dbReference type="ARBA" id="ARBA00022860"/>
    </source>
</evidence>
<dbReference type="CDD" id="cd23767">
    <property type="entry name" value="IQCD"/>
    <property type="match status" value="1"/>
</dbReference>
<name>A0A3P6GIX9_BRAOL</name>
<feature type="compositionally biased region" description="Pro residues" evidence="3">
    <location>
        <begin position="306"/>
        <end position="321"/>
    </location>
</feature>
<feature type="region of interest" description="Disordered" evidence="3">
    <location>
        <begin position="425"/>
        <end position="479"/>
    </location>
</feature>
<feature type="compositionally biased region" description="Low complexity" evidence="3">
    <location>
        <begin position="322"/>
        <end position="333"/>
    </location>
</feature>
<protein>
    <submittedName>
        <fullName evidence="4">Uncharacterized protein</fullName>
    </submittedName>
</protein>
<feature type="region of interest" description="Disordered" evidence="3">
    <location>
        <begin position="295"/>
        <end position="341"/>
    </location>
</feature>
<dbReference type="PROSITE" id="PS50096">
    <property type="entry name" value="IQ"/>
    <property type="match status" value="2"/>
</dbReference>
<proteinExistence type="inferred from homology"/>
<dbReference type="SMART" id="SM00015">
    <property type="entry name" value="IQ"/>
    <property type="match status" value="2"/>
</dbReference>
<feature type="region of interest" description="Disordered" evidence="3">
    <location>
        <begin position="193"/>
        <end position="222"/>
    </location>
</feature>
<dbReference type="AlphaFoldDB" id="A0A3P6GIX9"/>
<dbReference type="PANTHER" id="PTHR32295">
    <property type="entry name" value="IQ-DOMAIN 5-RELATED"/>
    <property type="match status" value="1"/>
</dbReference>
<dbReference type="PANTHER" id="PTHR32295:SF33">
    <property type="entry name" value="PROTEIN IQ-DOMAIN 21"/>
    <property type="match status" value="1"/>
</dbReference>
<dbReference type="GO" id="GO:0005516">
    <property type="term" value="F:calmodulin binding"/>
    <property type="evidence" value="ECO:0007669"/>
    <property type="project" value="UniProtKB-KW"/>
</dbReference>
<dbReference type="Pfam" id="PF00612">
    <property type="entry name" value="IQ"/>
    <property type="match status" value="1"/>
</dbReference>
<evidence type="ECO:0000256" key="2">
    <source>
        <dbReference type="ARBA" id="ARBA00024341"/>
    </source>
</evidence>
<accession>A0A3P6GIX9</accession>
<feature type="region of interest" description="Disordered" evidence="3">
    <location>
        <begin position="55"/>
        <end position="74"/>
    </location>
</feature>
<comment type="similarity">
    <text evidence="2">Belongs to the IQD family.</text>
</comment>
<organism evidence="4">
    <name type="scientific">Brassica oleracea</name>
    <name type="common">Wild cabbage</name>
    <dbReference type="NCBI Taxonomy" id="3712"/>
    <lineage>
        <taxon>Eukaryota</taxon>
        <taxon>Viridiplantae</taxon>
        <taxon>Streptophyta</taxon>
        <taxon>Embryophyta</taxon>
        <taxon>Tracheophyta</taxon>
        <taxon>Spermatophyta</taxon>
        <taxon>Magnoliopsida</taxon>
        <taxon>eudicotyledons</taxon>
        <taxon>Gunneridae</taxon>
        <taxon>Pentapetalae</taxon>
        <taxon>rosids</taxon>
        <taxon>malvids</taxon>
        <taxon>Brassicales</taxon>
        <taxon>Brassicaceae</taxon>
        <taxon>Brassiceae</taxon>
        <taxon>Brassica</taxon>
    </lineage>
</organism>
<dbReference type="EMBL" id="LR031879">
    <property type="protein sequence ID" value="VDD56815.1"/>
    <property type="molecule type" value="Genomic_DNA"/>
</dbReference>
<keyword evidence="1" id="KW-0112">Calmodulin-binding</keyword>
<dbReference type="InterPro" id="IPR000048">
    <property type="entry name" value="IQ_motif_EF-hand-BS"/>
</dbReference>
<gene>
    <name evidence="4" type="ORF">BOLC8T50044H</name>
</gene>
<reference evidence="4" key="1">
    <citation type="submission" date="2018-11" db="EMBL/GenBank/DDBJ databases">
        <authorList>
            <consortium name="Genoscope - CEA"/>
            <person name="William W."/>
        </authorList>
    </citation>
    <scope>NUCLEOTIDE SEQUENCE</scope>
</reference>
<evidence type="ECO:0000256" key="3">
    <source>
        <dbReference type="SAM" id="MobiDB-lite"/>
    </source>
</evidence>
<feature type="compositionally biased region" description="Low complexity" evidence="3">
    <location>
        <begin position="425"/>
        <end position="439"/>
    </location>
</feature>
<evidence type="ECO:0000313" key="4">
    <source>
        <dbReference type="EMBL" id="VDD56815.1"/>
    </source>
</evidence>